<comment type="caution">
    <text evidence="1">The sequence shown here is derived from an EMBL/GenBank/DDBJ whole genome shotgun (WGS) entry which is preliminary data.</text>
</comment>
<keyword evidence="2" id="KW-1185">Reference proteome</keyword>
<evidence type="ECO:0000313" key="2">
    <source>
        <dbReference type="Proteomes" id="UP000289708"/>
    </source>
</evidence>
<protein>
    <submittedName>
        <fullName evidence="1">Class I SAM-dependent methyltransferase</fullName>
    </submittedName>
</protein>
<dbReference type="Gene3D" id="3.40.50.150">
    <property type="entry name" value="Vaccinia Virus protein VP39"/>
    <property type="match status" value="1"/>
</dbReference>
<reference evidence="1 2" key="1">
    <citation type="submission" date="2018-12" db="EMBL/GenBank/DDBJ databases">
        <title>bacterium Hansschlegelia zhihuaiae S113.</title>
        <authorList>
            <person name="He J."/>
        </authorList>
    </citation>
    <scope>NUCLEOTIDE SEQUENCE [LARGE SCALE GENOMIC DNA]</scope>
    <source>
        <strain evidence="1 2">S 113</strain>
    </source>
</reference>
<dbReference type="EMBL" id="RYFI01000004">
    <property type="protein sequence ID" value="RXF74468.1"/>
    <property type="molecule type" value="Genomic_DNA"/>
</dbReference>
<dbReference type="GO" id="GO:0008168">
    <property type="term" value="F:methyltransferase activity"/>
    <property type="evidence" value="ECO:0007669"/>
    <property type="project" value="UniProtKB-KW"/>
</dbReference>
<keyword evidence="1" id="KW-0808">Transferase</keyword>
<organism evidence="1 2">
    <name type="scientific">Hansschlegelia zhihuaiae</name>
    <dbReference type="NCBI Taxonomy" id="405005"/>
    <lineage>
        <taxon>Bacteria</taxon>
        <taxon>Pseudomonadati</taxon>
        <taxon>Pseudomonadota</taxon>
        <taxon>Alphaproteobacteria</taxon>
        <taxon>Hyphomicrobiales</taxon>
        <taxon>Methylopilaceae</taxon>
        <taxon>Hansschlegelia</taxon>
    </lineage>
</organism>
<sequence>MVRPTLQNGSCSAVPSMRRCIGTASPSGYIQNLIGDKRMSEDFRSRYEAVRERAFEFEGMTGELSVAIFLALLDLQRENGVTGHFAEFGVYQGRSAAIVLGDVGESETLALVDWSAHPKLDRLAAISTRFRMFKGSSEKMSTDKDLLSLLDAGVRFSHHDASHSFSNVATEMALMENRIRPRGLMVLDDYGSIAYMQVIAACFHHLYTKDSQLEILLHADNKAYLCRRADFPFYAPFVLERLPALLRGAGLDCYLARTENDSRYRGFSLARKRAPTDPDLYGLNIWGDQFYKL</sequence>
<dbReference type="Proteomes" id="UP000289708">
    <property type="component" value="Unassembled WGS sequence"/>
</dbReference>
<keyword evidence="1" id="KW-0489">Methyltransferase</keyword>
<proteinExistence type="predicted"/>
<dbReference type="GO" id="GO:0032259">
    <property type="term" value="P:methylation"/>
    <property type="evidence" value="ECO:0007669"/>
    <property type="project" value="UniProtKB-KW"/>
</dbReference>
<dbReference type="InterPro" id="IPR029063">
    <property type="entry name" value="SAM-dependent_MTases_sf"/>
</dbReference>
<name>A0A4Q0MLB0_9HYPH</name>
<accession>A0A4Q0MLB0</accession>
<dbReference type="AlphaFoldDB" id="A0A4Q0MLB0"/>
<dbReference type="Pfam" id="PF13578">
    <property type="entry name" value="Methyltransf_24"/>
    <property type="match status" value="1"/>
</dbReference>
<evidence type="ECO:0000313" key="1">
    <source>
        <dbReference type="EMBL" id="RXF74468.1"/>
    </source>
</evidence>
<gene>
    <name evidence="1" type="ORF">EK403_06580</name>
</gene>
<dbReference type="OrthoDB" id="7192174at2"/>